<accession>A0ACC4DFW0</accession>
<dbReference type="Proteomes" id="UP001638806">
    <property type="component" value="Unassembled WGS sequence"/>
</dbReference>
<evidence type="ECO:0000313" key="1">
    <source>
        <dbReference type="EMBL" id="KAL3954918.1"/>
    </source>
</evidence>
<sequence length="786" mass="87182">MGHFSHIRVVAKYAARLGQCFSTTREIRGIFRPAVKAIADIERDGYCFTDGVGRISRFLARLIIEEMTLDVFDEPTAFQFRMGGCKGVLAVWPQAQGMEVHVRHSQEKFKATITILECLGVPTGTFVNLLNQQIQEYQKAMRDNSVAVGLLTKFVDENQSTSWSLKLLKEKARIQVEKSAFVLGCVDETGTLRGHSVATEGSKNKDVNKLPQIFLQLSDPNRYDETIIVKGVCIVGRNPSLHPGDIRVVQAVDNPLLHHLKDVVVFASTGDRPVPNMLSGGDLDGDDFFVIWDPNLIPTEWNFPPMSYTPSKPLELQRDVEVNDIRDFFVKYMKNDVLPLIATAHLAHCDQEEGGPKSQKCLNLAELHSKAVDFPKTGDPAEWVPELQPKRWPHFMDKRSSYPSTKTLGVLYNKVSRHTIEFEPDWEHTFDQRILSRYQLGGDLLQTARAVKQQYDLSVRRVLAQHDVATEFELYSGWSMSRPAIGTDYKRQEDLGREYDAIKTRFRELCYEAAGGSDDDKLDKFVAAMYKVTEEEAMVALYEPDAETDDVSDEAAPNRHQKPRVLPLISFPWIFHWVLIRIASGGQYQPKKSLLAAFRRKAQGHSDSAVRHPTNVEKAARTAADLSIPSGSEVGSSATFLDGDDLISFGTLDEFDMPLTTSGDESGLLISSPGGDSVASLLDAPPQDEPSNGATPGGDKVIVMSPLRESRDTSAEPEQVETQSRRGDDCGGDDSGQGKEDSGRGGESGDEYEKVGVSDMDGPADEREVSTAMDRVAALIGFDEDD</sequence>
<organism evidence="1 2">
    <name type="scientific">Purpureocillium lilacinum</name>
    <name type="common">Paecilomyces lilacinus</name>
    <dbReference type="NCBI Taxonomy" id="33203"/>
    <lineage>
        <taxon>Eukaryota</taxon>
        <taxon>Fungi</taxon>
        <taxon>Dikarya</taxon>
        <taxon>Ascomycota</taxon>
        <taxon>Pezizomycotina</taxon>
        <taxon>Sordariomycetes</taxon>
        <taxon>Hypocreomycetidae</taxon>
        <taxon>Hypocreales</taxon>
        <taxon>Ophiocordycipitaceae</taxon>
        <taxon>Purpureocillium</taxon>
    </lineage>
</organism>
<keyword evidence="2" id="KW-1185">Reference proteome</keyword>
<name>A0ACC4DFW0_PURLI</name>
<dbReference type="EMBL" id="JBGNUJ010000010">
    <property type="protein sequence ID" value="KAL3954918.1"/>
    <property type="molecule type" value="Genomic_DNA"/>
</dbReference>
<evidence type="ECO:0000313" key="2">
    <source>
        <dbReference type="Proteomes" id="UP001638806"/>
    </source>
</evidence>
<gene>
    <name evidence="1" type="ORF">ACCO45_010481</name>
</gene>
<reference evidence="1" key="1">
    <citation type="submission" date="2024-12" db="EMBL/GenBank/DDBJ databases">
        <title>Comparative genomics and development of molecular markers within Purpureocillium lilacinum and among Purpureocillium species.</title>
        <authorList>
            <person name="Yeh Z.-Y."/>
            <person name="Ni N.-T."/>
            <person name="Lo P.-H."/>
            <person name="Mushyakhwo K."/>
            <person name="Lin C.-F."/>
            <person name="Nai Y.-S."/>
        </authorList>
    </citation>
    <scope>NUCLEOTIDE SEQUENCE</scope>
    <source>
        <strain evidence="1">NCHU-NPUST-175</strain>
    </source>
</reference>
<protein>
    <submittedName>
        <fullName evidence="1">Uncharacterized protein</fullName>
    </submittedName>
</protein>
<comment type="caution">
    <text evidence="1">The sequence shown here is derived from an EMBL/GenBank/DDBJ whole genome shotgun (WGS) entry which is preliminary data.</text>
</comment>
<proteinExistence type="predicted"/>